<reference evidence="2 3" key="1">
    <citation type="journal article" date="2021" name="Elife">
        <title>Chloroplast acquisition without the gene transfer in kleptoplastic sea slugs, Plakobranchus ocellatus.</title>
        <authorList>
            <person name="Maeda T."/>
            <person name="Takahashi S."/>
            <person name="Yoshida T."/>
            <person name="Shimamura S."/>
            <person name="Takaki Y."/>
            <person name="Nagai Y."/>
            <person name="Toyoda A."/>
            <person name="Suzuki Y."/>
            <person name="Arimoto A."/>
            <person name="Ishii H."/>
            <person name="Satoh N."/>
            <person name="Nishiyama T."/>
            <person name="Hasebe M."/>
            <person name="Maruyama T."/>
            <person name="Minagawa J."/>
            <person name="Obokata J."/>
            <person name="Shigenobu S."/>
        </authorList>
    </citation>
    <scope>NUCLEOTIDE SEQUENCE [LARGE SCALE GENOMIC DNA]</scope>
</reference>
<sequence>MVWFLYLVSPQQDDLRHSGPPSGQSAGGGARSPDRKIPADLRADSLSTVPPTPSRTEDERNCSRSLAVFVFDLAGLSSFIKILAHAQSQGREWA</sequence>
<feature type="compositionally biased region" description="Basic and acidic residues" evidence="1">
    <location>
        <begin position="32"/>
        <end position="43"/>
    </location>
</feature>
<organism evidence="2 3">
    <name type="scientific">Plakobranchus ocellatus</name>
    <dbReference type="NCBI Taxonomy" id="259542"/>
    <lineage>
        <taxon>Eukaryota</taxon>
        <taxon>Metazoa</taxon>
        <taxon>Spiralia</taxon>
        <taxon>Lophotrochozoa</taxon>
        <taxon>Mollusca</taxon>
        <taxon>Gastropoda</taxon>
        <taxon>Heterobranchia</taxon>
        <taxon>Euthyneura</taxon>
        <taxon>Panpulmonata</taxon>
        <taxon>Sacoglossa</taxon>
        <taxon>Placobranchoidea</taxon>
        <taxon>Plakobranchidae</taxon>
        <taxon>Plakobranchus</taxon>
    </lineage>
</organism>
<comment type="caution">
    <text evidence="2">The sequence shown here is derived from an EMBL/GenBank/DDBJ whole genome shotgun (WGS) entry which is preliminary data.</text>
</comment>
<feature type="region of interest" description="Disordered" evidence="1">
    <location>
        <begin position="12"/>
        <end position="61"/>
    </location>
</feature>
<protein>
    <submittedName>
        <fullName evidence="2">Uncharacterized protein</fullName>
    </submittedName>
</protein>
<evidence type="ECO:0000313" key="2">
    <source>
        <dbReference type="EMBL" id="GFO11123.1"/>
    </source>
</evidence>
<gene>
    <name evidence="2" type="ORF">PoB_003762800</name>
</gene>
<accession>A0AAV4AUQ0</accession>
<name>A0AAV4AUQ0_9GAST</name>
<dbReference type="AlphaFoldDB" id="A0AAV4AUQ0"/>
<evidence type="ECO:0000256" key="1">
    <source>
        <dbReference type="SAM" id="MobiDB-lite"/>
    </source>
</evidence>
<dbReference type="Proteomes" id="UP000735302">
    <property type="component" value="Unassembled WGS sequence"/>
</dbReference>
<keyword evidence="3" id="KW-1185">Reference proteome</keyword>
<proteinExistence type="predicted"/>
<dbReference type="EMBL" id="BLXT01004219">
    <property type="protein sequence ID" value="GFO11123.1"/>
    <property type="molecule type" value="Genomic_DNA"/>
</dbReference>
<evidence type="ECO:0000313" key="3">
    <source>
        <dbReference type="Proteomes" id="UP000735302"/>
    </source>
</evidence>